<dbReference type="InterPro" id="IPR050695">
    <property type="entry name" value="N-acetylmuramoyl_amidase_3"/>
</dbReference>
<dbReference type="InterPro" id="IPR002508">
    <property type="entry name" value="MurNAc-LAA_cat"/>
</dbReference>
<proteinExistence type="predicted"/>
<dbReference type="PANTHER" id="PTHR30404">
    <property type="entry name" value="N-ACETYLMURAMOYL-L-ALANINE AMIDASE"/>
    <property type="match status" value="1"/>
</dbReference>
<dbReference type="EC" id="3.5.1.28" evidence="2"/>
<dbReference type="Proteomes" id="UP000305848">
    <property type="component" value="Unassembled WGS sequence"/>
</dbReference>
<protein>
    <recommendedName>
        <fullName evidence="2">N-acetylmuramoyl-L-alanine amidase</fullName>
        <ecNumber evidence="2">3.5.1.28</ecNumber>
    </recommendedName>
</protein>
<dbReference type="Gene3D" id="3.40.630.40">
    <property type="entry name" value="Zn-dependent exopeptidases"/>
    <property type="match status" value="1"/>
</dbReference>
<comment type="catalytic activity">
    <reaction evidence="1">
        <text>Hydrolyzes the link between N-acetylmuramoyl residues and L-amino acid residues in certain cell-wall glycopeptides.</text>
        <dbReference type="EC" id="3.5.1.28"/>
    </reaction>
</comment>
<dbReference type="SUPFAM" id="SSF53187">
    <property type="entry name" value="Zn-dependent exopeptidases"/>
    <property type="match status" value="1"/>
</dbReference>
<keyword evidence="4" id="KW-0732">Signal</keyword>
<dbReference type="OrthoDB" id="9806267at2"/>
<feature type="domain" description="MurNAc-LAA" evidence="5">
    <location>
        <begin position="109"/>
        <end position="307"/>
    </location>
</feature>
<evidence type="ECO:0000259" key="5">
    <source>
        <dbReference type="SMART" id="SM00646"/>
    </source>
</evidence>
<evidence type="ECO:0000256" key="1">
    <source>
        <dbReference type="ARBA" id="ARBA00001561"/>
    </source>
</evidence>
<keyword evidence="3" id="KW-0378">Hydrolase</keyword>
<dbReference type="SMART" id="SM00646">
    <property type="entry name" value="Ami_3"/>
    <property type="match status" value="1"/>
</dbReference>
<evidence type="ECO:0000256" key="3">
    <source>
        <dbReference type="ARBA" id="ARBA00022801"/>
    </source>
</evidence>
<feature type="chain" id="PRO_5020990489" description="N-acetylmuramoyl-L-alanine amidase" evidence="4">
    <location>
        <begin position="23"/>
        <end position="335"/>
    </location>
</feature>
<dbReference type="CDD" id="cd02696">
    <property type="entry name" value="MurNAc-LAA"/>
    <property type="match status" value="1"/>
</dbReference>
<dbReference type="GO" id="GO:0009253">
    <property type="term" value="P:peptidoglycan catabolic process"/>
    <property type="evidence" value="ECO:0007669"/>
    <property type="project" value="InterPro"/>
</dbReference>
<gene>
    <name evidence="6" type="ORF">FC093_10325</name>
</gene>
<name>A0A4U3L0Z0_9BACT</name>
<evidence type="ECO:0000256" key="2">
    <source>
        <dbReference type="ARBA" id="ARBA00011901"/>
    </source>
</evidence>
<evidence type="ECO:0000256" key="4">
    <source>
        <dbReference type="SAM" id="SignalP"/>
    </source>
</evidence>
<reference evidence="6 7" key="1">
    <citation type="submission" date="2019-05" db="EMBL/GenBank/DDBJ databases">
        <title>Panacibacter sp. strain 17mud1-8 Genome sequencing and assembly.</title>
        <authorList>
            <person name="Chhetri G."/>
        </authorList>
    </citation>
    <scope>NUCLEOTIDE SEQUENCE [LARGE SCALE GENOMIC DNA]</scope>
    <source>
        <strain evidence="6 7">17mud1-8</strain>
    </source>
</reference>
<keyword evidence="7" id="KW-1185">Reference proteome</keyword>
<comment type="caution">
    <text evidence="6">The sequence shown here is derived from an EMBL/GenBank/DDBJ whole genome shotgun (WGS) entry which is preliminary data.</text>
</comment>
<dbReference type="AlphaFoldDB" id="A0A4U3L0Z0"/>
<organism evidence="6 7">
    <name type="scientific">Ilyomonas limi</name>
    <dbReference type="NCBI Taxonomy" id="2575867"/>
    <lineage>
        <taxon>Bacteria</taxon>
        <taxon>Pseudomonadati</taxon>
        <taxon>Bacteroidota</taxon>
        <taxon>Chitinophagia</taxon>
        <taxon>Chitinophagales</taxon>
        <taxon>Chitinophagaceae</taxon>
        <taxon>Ilyomonas</taxon>
    </lineage>
</organism>
<dbReference type="PANTHER" id="PTHR30404:SF0">
    <property type="entry name" value="N-ACETYLMURAMOYL-L-ALANINE AMIDASE AMIC"/>
    <property type="match status" value="1"/>
</dbReference>
<dbReference type="GO" id="GO:0008745">
    <property type="term" value="F:N-acetylmuramoyl-L-alanine amidase activity"/>
    <property type="evidence" value="ECO:0007669"/>
    <property type="project" value="UniProtKB-EC"/>
</dbReference>
<evidence type="ECO:0000313" key="6">
    <source>
        <dbReference type="EMBL" id="TKK68510.1"/>
    </source>
</evidence>
<accession>A0A4U3L0Z0</accession>
<dbReference type="Pfam" id="PF01520">
    <property type="entry name" value="Amidase_3"/>
    <property type="match status" value="1"/>
</dbReference>
<dbReference type="GO" id="GO:0030288">
    <property type="term" value="C:outer membrane-bounded periplasmic space"/>
    <property type="evidence" value="ECO:0007669"/>
    <property type="project" value="TreeGrafter"/>
</dbReference>
<feature type="signal peptide" evidence="4">
    <location>
        <begin position="1"/>
        <end position="22"/>
    </location>
</feature>
<sequence>MFKKFFLSFCWIVAVLISSAFTTPSTDVTNISAQRPVLRTIIIDPGHGLPDPGADGKNGTESYYALKIALKLGEQLKQNLPGINIVYTRTDEYLPDHLTDKDVANRRRAQIANENHGDLFISIHLNSGSDSYRREVIGHKTQTYYTYSGKGSKRKKIKHTRSVPIYKSYNLGTSAIGTETFIWAVGKNDSKKSFVGAGEESGEPDDSTSNLMFDTPTEKILASLRTKKYFNYSRMLAEYVQEEFAKQGRVDRGAKQRDNKGIWVLQATAMPSILVETGFVNNREEEDYLDSDKGQSEVAYAIMRAVLRYKESLENGAIPTTAQTDSTQQQVNALK</sequence>
<evidence type="ECO:0000313" key="7">
    <source>
        <dbReference type="Proteomes" id="UP000305848"/>
    </source>
</evidence>
<dbReference type="EMBL" id="SZQL01000007">
    <property type="protein sequence ID" value="TKK68510.1"/>
    <property type="molecule type" value="Genomic_DNA"/>
</dbReference>
<dbReference type="RefSeq" id="WP_137261698.1">
    <property type="nucleotide sequence ID" value="NZ_SZQL01000007.1"/>
</dbReference>